<feature type="transmembrane region" description="Helical" evidence="7">
    <location>
        <begin position="77"/>
        <end position="97"/>
    </location>
</feature>
<evidence type="ECO:0000313" key="9">
    <source>
        <dbReference type="EMBL" id="TVY64188.1"/>
    </source>
</evidence>
<dbReference type="Proteomes" id="UP000469558">
    <property type="component" value="Unassembled WGS sequence"/>
</dbReference>
<dbReference type="EMBL" id="QGMK01001823">
    <property type="protein sequence ID" value="TVY64188.1"/>
    <property type="molecule type" value="Genomic_DNA"/>
</dbReference>
<dbReference type="SUPFAM" id="SSF103473">
    <property type="entry name" value="MFS general substrate transporter"/>
    <property type="match status" value="1"/>
</dbReference>
<evidence type="ECO:0000256" key="4">
    <source>
        <dbReference type="ARBA" id="ARBA00022989"/>
    </source>
</evidence>
<keyword evidence="4 7" id="KW-1133">Transmembrane helix</keyword>
<keyword evidence="5 7" id="KW-0472">Membrane</keyword>
<feature type="transmembrane region" description="Helical" evidence="7">
    <location>
        <begin position="109"/>
        <end position="130"/>
    </location>
</feature>
<proteinExistence type="predicted"/>
<dbReference type="GO" id="GO:0022857">
    <property type="term" value="F:transmembrane transporter activity"/>
    <property type="evidence" value="ECO:0007669"/>
    <property type="project" value="InterPro"/>
</dbReference>
<feature type="transmembrane region" description="Helical" evidence="7">
    <location>
        <begin position="33"/>
        <end position="57"/>
    </location>
</feature>
<feature type="transmembrane region" description="Helical" evidence="7">
    <location>
        <begin position="194"/>
        <end position="214"/>
    </location>
</feature>
<comment type="caution">
    <text evidence="9">The sequence shown here is derived from an EMBL/GenBank/DDBJ whole genome shotgun (WGS) entry which is preliminary data.</text>
</comment>
<accession>A0A8T9BZR7</accession>
<name>A0A8T9BZR7_9HELO</name>
<dbReference type="OrthoDB" id="5086884at2759"/>
<keyword evidence="3 7" id="KW-0812">Transmembrane</keyword>
<evidence type="ECO:0000259" key="8">
    <source>
        <dbReference type="PROSITE" id="PS50850"/>
    </source>
</evidence>
<reference evidence="9 10" key="1">
    <citation type="submission" date="2018-05" db="EMBL/GenBank/DDBJ databases">
        <title>Genome sequencing and assembly of the regulated plant pathogen Lachnellula willkommii and related sister species for the development of diagnostic species identification markers.</title>
        <authorList>
            <person name="Giroux E."/>
            <person name="Bilodeau G."/>
        </authorList>
    </citation>
    <scope>NUCLEOTIDE SEQUENCE [LARGE SCALE GENOMIC DNA]</scope>
    <source>
        <strain evidence="9 10">CBS 268.59</strain>
    </source>
</reference>
<feature type="transmembrane region" description="Helical" evidence="7">
    <location>
        <begin position="424"/>
        <end position="447"/>
    </location>
</feature>
<dbReference type="PROSITE" id="PS50850">
    <property type="entry name" value="MFS"/>
    <property type="match status" value="1"/>
</dbReference>
<dbReference type="PANTHER" id="PTHR23506:SF23">
    <property type="entry name" value="GH10249P"/>
    <property type="match status" value="1"/>
</dbReference>
<keyword evidence="2" id="KW-0813">Transport</keyword>
<dbReference type="GO" id="GO:0016020">
    <property type="term" value="C:membrane"/>
    <property type="evidence" value="ECO:0007669"/>
    <property type="project" value="UniProtKB-SubCell"/>
</dbReference>
<evidence type="ECO:0000256" key="1">
    <source>
        <dbReference type="ARBA" id="ARBA00004141"/>
    </source>
</evidence>
<dbReference type="InterPro" id="IPR050930">
    <property type="entry name" value="MFS_Vesicular_Transporter"/>
</dbReference>
<evidence type="ECO:0000256" key="6">
    <source>
        <dbReference type="SAM" id="MobiDB-lite"/>
    </source>
</evidence>
<feature type="transmembrane region" description="Helical" evidence="7">
    <location>
        <begin position="377"/>
        <end position="403"/>
    </location>
</feature>
<dbReference type="Pfam" id="PF07690">
    <property type="entry name" value="MFS_1"/>
    <property type="match status" value="1"/>
</dbReference>
<keyword evidence="10" id="KW-1185">Reference proteome</keyword>
<dbReference type="InterPro" id="IPR020846">
    <property type="entry name" value="MFS_dom"/>
</dbReference>
<evidence type="ECO:0000313" key="10">
    <source>
        <dbReference type="Proteomes" id="UP000469558"/>
    </source>
</evidence>
<protein>
    <submittedName>
        <fullName evidence="9">Putative MFS-type transporter</fullName>
    </submittedName>
</protein>
<feature type="transmembrane region" description="Helical" evidence="7">
    <location>
        <begin position="166"/>
        <end position="188"/>
    </location>
</feature>
<feature type="region of interest" description="Disordered" evidence="6">
    <location>
        <begin position="234"/>
        <end position="273"/>
    </location>
</feature>
<dbReference type="PANTHER" id="PTHR23506">
    <property type="entry name" value="GH10249P"/>
    <property type="match status" value="1"/>
</dbReference>
<dbReference type="AlphaFoldDB" id="A0A8T9BZR7"/>
<evidence type="ECO:0000256" key="2">
    <source>
        <dbReference type="ARBA" id="ARBA00022448"/>
    </source>
</evidence>
<feature type="compositionally biased region" description="Polar residues" evidence="6">
    <location>
        <begin position="262"/>
        <end position="271"/>
    </location>
</feature>
<sequence>MLSLRRIKNFLSGTRFDASTPPPYLLHIRSSKWFILTTICTAVFTDIFLYGIIVPVIPFALSSRAGVPEADVQRWVSVLLAVYGAALLVGSPLSGWYADRSSSRRLPLLFGLLALAGSTVMLCLVRTVGLLVVARLLQGLAAAIVYTVGTALLVDTVGQEQIGQTLGYVSLSISMGILVAPLLGGVVYDRAGYYAVYYMAFGLIVLDIFLRLALIEKKIAAQWDVDGPAESDAISGLGDTNAEDEKKAEADSDQSPDPAAGRQSSGPTVSSDFKPRIPPVVTLLGSRRLLTALWGCIVQGSLMTAFDSVIPLFVQRIFHWNSVGAGLVFLAVMLPGFVAPAVGWVSDRYGPRWLCVGGFIFAIPFWVLLRFVDHDSIGQKVLFCALLALIGVSLAFVLTPLMADITYVVEAKEKERPGRYGKTGAYAQAYGLFIAAFAAGTLIGPIWSGLVEDAAGWGTMAWSLGLFSLAGAIPCLLWTGGYIGDRNAKTAEERAVGKSTLAHTEKEGDNV</sequence>
<evidence type="ECO:0000256" key="3">
    <source>
        <dbReference type="ARBA" id="ARBA00022692"/>
    </source>
</evidence>
<feature type="domain" description="Major facilitator superfamily (MFS) profile" evidence="8">
    <location>
        <begin position="35"/>
        <end position="483"/>
    </location>
</feature>
<dbReference type="Gene3D" id="1.20.1250.20">
    <property type="entry name" value="MFS general substrate transporter like domains"/>
    <property type="match status" value="2"/>
</dbReference>
<dbReference type="InterPro" id="IPR011701">
    <property type="entry name" value="MFS"/>
</dbReference>
<evidence type="ECO:0000256" key="7">
    <source>
        <dbReference type="SAM" id="Phobius"/>
    </source>
</evidence>
<dbReference type="InterPro" id="IPR036259">
    <property type="entry name" value="MFS_trans_sf"/>
</dbReference>
<organism evidence="9 10">
    <name type="scientific">Lachnellula suecica</name>
    <dbReference type="NCBI Taxonomy" id="602035"/>
    <lineage>
        <taxon>Eukaryota</taxon>
        <taxon>Fungi</taxon>
        <taxon>Dikarya</taxon>
        <taxon>Ascomycota</taxon>
        <taxon>Pezizomycotina</taxon>
        <taxon>Leotiomycetes</taxon>
        <taxon>Helotiales</taxon>
        <taxon>Lachnaceae</taxon>
        <taxon>Lachnellula</taxon>
    </lineage>
</organism>
<feature type="transmembrane region" description="Helical" evidence="7">
    <location>
        <begin position="326"/>
        <end position="346"/>
    </location>
</feature>
<feature type="transmembrane region" description="Helical" evidence="7">
    <location>
        <begin position="292"/>
        <end position="314"/>
    </location>
</feature>
<gene>
    <name evidence="9" type="ORF">LSUE1_G008060</name>
</gene>
<dbReference type="CDD" id="cd17325">
    <property type="entry name" value="MFS_MdtG_SLC18_like"/>
    <property type="match status" value="1"/>
</dbReference>
<feature type="transmembrane region" description="Helical" evidence="7">
    <location>
        <begin position="459"/>
        <end position="479"/>
    </location>
</feature>
<evidence type="ECO:0000256" key="5">
    <source>
        <dbReference type="ARBA" id="ARBA00023136"/>
    </source>
</evidence>
<comment type="subcellular location">
    <subcellularLocation>
        <location evidence="1">Membrane</location>
        <topology evidence="1">Multi-pass membrane protein</topology>
    </subcellularLocation>
</comment>
<feature type="transmembrane region" description="Helical" evidence="7">
    <location>
        <begin position="136"/>
        <end position="154"/>
    </location>
</feature>
<feature type="transmembrane region" description="Helical" evidence="7">
    <location>
        <begin position="353"/>
        <end position="371"/>
    </location>
</feature>